<dbReference type="RefSeq" id="WP_338395408.1">
    <property type="nucleotide sequence ID" value="NZ_AP025317.1"/>
</dbReference>
<dbReference type="Pfam" id="PF18962">
    <property type="entry name" value="Por_Secre_tail"/>
    <property type="match status" value="1"/>
</dbReference>
<keyword evidence="4" id="KW-1185">Reference proteome</keyword>
<geneLocation type="plasmid" evidence="3 4">
    <name>pFA3</name>
</geneLocation>
<feature type="chain" id="PRO_5043784474" description="Secretion system C-terminal sorting domain-containing protein" evidence="1">
    <location>
        <begin position="25"/>
        <end position="1739"/>
    </location>
</feature>
<name>A0AAU9CPU3_9BACT</name>
<evidence type="ECO:0000259" key="2">
    <source>
        <dbReference type="Pfam" id="PF18962"/>
    </source>
</evidence>
<keyword evidence="1" id="KW-0732">Signal</keyword>
<keyword evidence="3" id="KW-0614">Plasmid</keyword>
<dbReference type="InterPro" id="IPR052918">
    <property type="entry name" value="Motility_Chemotaxis_Reg"/>
</dbReference>
<dbReference type="NCBIfam" id="TIGR04183">
    <property type="entry name" value="Por_Secre_tail"/>
    <property type="match status" value="1"/>
</dbReference>
<dbReference type="KEGG" id="fax:FUAX_47000"/>
<accession>A0AAU9CPU3</accession>
<dbReference type="PANTHER" id="PTHR35580">
    <property type="entry name" value="CELL SURFACE GLYCOPROTEIN (S-LAYER PROTEIN)-LIKE PROTEIN"/>
    <property type="match status" value="1"/>
</dbReference>
<dbReference type="InterPro" id="IPR026444">
    <property type="entry name" value="Secre_tail"/>
</dbReference>
<evidence type="ECO:0000313" key="3">
    <source>
        <dbReference type="EMBL" id="BDD12268.1"/>
    </source>
</evidence>
<feature type="domain" description="Secretion system C-terminal sorting" evidence="2">
    <location>
        <begin position="1660"/>
        <end position="1737"/>
    </location>
</feature>
<gene>
    <name evidence="3" type="ORF">FUAX_47000</name>
</gene>
<sequence length="1739" mass="190652">MRRLASLGICLFLTALLMPFNVSAQFGKLSGFSFGGDNIDMSSRMLRDRNGDLIVTGSFSGSMTLKGVSGDVTLNSNGNFDIFLLKFAPDGRLKWGFNIGGTGSDNSYRVRLDPQNNIYIAGTFRNTADFDPSGSTHNLTSKGNNDIFIAKYSPQGYYQWAHGMGGSDDDRPIDFDVNHAGDACMFSKYKGGSVKFDPGGASLTNGSYLRTYNFSNNHAAQNGYDFSIVRFDKNGKYKWGHRLNRINTPATGRVQLHPTKDYMFIFGSNNYESVHSNSLIEFRISNGHYVGVYSYHNSSSSQAFSIDDYLNDGNRNFYITGTFNGSIDFSPVRHRSNAAKKTVSKETAFIVAYDPYARFRWVATAEANNPRGRRIAVTNNGHSVFWLFDFEGEATLTPGKGSAIKETAKGLRGIMVAEFNSSGNLVNHSLISGSYTQAGTGIALDDQNEIYLMANYQGTVTLESAGGNLTLSSNAMEDVYLAHAEGCTDLVRLNSSTTICEGDSVLINGVYRKRAGKFSWRLTSLLECDTVVDHTLVVNNKMTTQETMSICDGQSVTWGDQTVSESGVFSYVVPGGAPDGCDLTRELSLTVNPTAFREIEKSVCIGDSVLLGNTYIKTAGEHTVTLQNEFGCDSVLRLQLNFREALRTDLSMSICSGDSLLFGGVYRKSAGRFTETLTSQAGCDSVVNLTLSVLPVLRSRQDKAICDGDSVRFGNKYFKATGTYYDTLQAHFGCDSISELRLVVNPLSLSVQNMDLCSGGNVSFGGILRSEPGDYFQRLRTRDGCDSTIMLTLREQPTYDNTYNRAICEGDSLLIAGSYRKETGTYIDRKETGFGCDSLSRYNLTVNPNEDTVVNVTICRGDSYFFAGDYRTVPGAYEELTRTTKGCDSLVRMNLSIQSYERPRSMSICSGDSILLGGKYRKTGGEYYDSLRSDIGCDSVIVTTLTVEDVARIFLDRSICDGDSLLAGGQHRKVSGEYMDVYTAQSGCDSIVTTRLTVLPIRRKTTSRFICQGDTVMFQGQTYRDPGIYRDTISDPDGCRAILTLDLAVGQKYRHDHSMVICQGDSVEIGGVYRKETGVYYDSLLTTLGCDSVTVLNLQVNPSKLAQRFQAIKQGEAVVLGGALRATSGIYYDTLSTYLGCDSVLMTELTVLPAEVIKRDISICADDSVLLQGEYQNTHGIYYDSLTATSGADSIVVTQLDVRATHYSESSATVGKGESYLFAGIERTSTGTYYDSLLNIQGCDSVIALNLTVLNHFLISEDARICQGERYFIAAEGVYRTTPGVFMDSVFRADTLYSINMTRLDVDPVFRSDKTVSIKRGDSVLIGGRWRTESMVYQDTLSNSVTGCDSILRVNLKVIEPYYEEKEFGACEGATVVVDGEQFTESSILYDTIRTSSVRDTIIVNRITIHPVSRILRSLNVCQDDSAYVSDRYVRQGAVTDSLLTFSGCDSLVITTVNSLPVFTSARTVRVCQGDSVMISGVYRKTAGTYQEIFSAKSNSCDSTVAVNLEIMPTYMRNVEKRICEGDSLFAQGEYRKVSGVFYDSLISSMGCDSIIATNLTVMPFHKGSLNLDFLSKNTICNQDAPIDLPKPSEMDSLKYSGTGVSGFTFDPQAAGAGTHTLVYSFLKYGGQCQSSDSVTINVTACLGAKVIGEINLVEVYPNPVDDWLTVRYTGKGVARVSLSLRDASGRLVARPAMNRVFTSGEELIMDCRSYAAGTYFLEILSNGESKVHKLIIER</sequence>
<dbReference type="EMBL" id="AP025317">
    <property type="protein sequence ID" value="BDD12268.1"/>
    <property type="molecule type" value="Genomic_DNA"/>
</dbReference>
<organism evidence="3 4">
    <name type="scientific">Fulvitalea axinellae</name>
    <dbReference type="NCBI Taxonomy" id="1182444"/>
    <lineage>
        <taxon>Bacteria</taxon>
        <taxon>Pseudomonadati</taxon>
        <taxon>Bacteroidota</taxon>
        <taxon>Cytophagia</taxon>
        <taxon>Cytophagales</taxon>
        <taxon>Persicobacteraceae</taxon>
        <taxon>Fulvitalea</taxon>
    </lineage>
</organism>
<dbReference type="PANTHER" id="PTHR35580:SF1">
    <property type="entry name" value="PHYTASE-LIKE DOMAIN-CONTAINING PROTEIN"/>
    <property type="match status" value="1"/>
</dbReference>
<reference evidence="3 4" key="1">
    <citation type="submission" date="2021-12" db="EMBL/GenBank/DDBJ databases">
        <title>Genome sequencing of bacteria with rrn-lacking chromosome and rrn-plasmid.</title>
        <authorList>
            <person name="Anda M."/>
            <person name="Iwasaki W."/>
        </authorList>
    </citation>
    <scope>NUCLEOTIDE SEQUENCE [LARGE SCALE GENOMIC DNA]</scope>
    <source>
        <strain evidence="3 4">DSM 100852</strain>
        <plasmid evidence="3 4">pFA3</plasmid>
    </source>
</reference>
<feature type="signal peptide" evidence="1">
    <location>
        <begin position="1"/>
        <end position="24"/>
    </location>
</feature>
<dbReference type="Proteomes" id="UP001348817">
    <property type="component" value="Plasmid pFA3"/>
</dbReference>
<proteinExistence type="predicted"/>
<evidence type="ECO:0000256" key="1">
    <source>
        <dbReference type="SAM" id="SignalP"/>
    </source>
</evidence>
<protein>
    <recommendedName>
        <fullName evidence="2">Secretion system C-terminal sorting domain-containing protein</fullName>
    </recommendedName>
</protein>
<evidence type="ECO:0000313" key="4">
    <source>
        <dbReference type="Proteomes" id="UP001348817"/>
    </source>
</evidence>